<evidence type="ECO:0000313" key="3">
    <source>
        <dbReference type="Proteomes" id="UP001596104"/>
    </source>
</evidence>
<gene>
    <name evidence="2" type="ORF">ACFPPC_16375</name>
</gene>
<dbReference type="Proteomes" id="UP001596104">
    <property type="component" value="Unassembled WGS sequence"/>
</dbReference>
<keyword evidence="3" id="KW-1185">Reference proteome</keyword>
<sequence>MTNTHSNALDTRVALTDAEFDGVSGADLGQTIFGIALTTAGVLTTVAGVAGRGTTMIGDGIAISRLPEPPEAQKARPRRSETGRDCAKSSGRVVTDRCAPASP</sequence>
<proteinExistence type="predicted"/>
<protein>
    <submittedName>
        <fullName evidence="2">Uncharacterized protein</fullName>
    </submittedName>
</protein>
<evidence type="ECO:0000313" key="2">
    <source>
        <dbReference type="EMBL" id="MFC5394217.1"/>
    </source>
</evidence>
<reference evidence="3" key="1">
    <citation type="journal article" date="2019" name="Int. J. Syst. Evol. Microbiol.">
        <title>The Global Catalogue of Microorganisms (GCM) 10K type strain sequencing project: providing services to taxonomists for standard genome sequencing and annotation.</title>
        <authorList>
            <consortium name="The Broad Institute Genomics Platform"/>
            <consortium name="The Broad Institute Genome Sequencing Center for Infectious Disease"/>
            <person name="Wu L."/>
            <person name="Ma J."/>
        </authorList>
    </citation>
    <scope>NUCLEOTIDE SEQUENCE [LARGE SCALE GENOMIC DNA]</scope>
    <source>
        <strain evidence="3">CGMCC 1.16326</strain>
    </source>
</reference>
<feature type="compositionally biased region" description="Basic and acidic residues" evidence="1">
    <location>
        <begin position="71"/>
        <end position="87"/>
    </location>
</feature>
<evidence type="ECO:0000256" key="1">
    <source>
        <dbReference type="SAM" id="MobiDB-lite"/>
    </source>
</evidence>
<dbReference type="EMBL" id="JBHSLV010000028">
    <property type="protein sequence ID" value="MFC5394217.1"/>
    <property type="molecule type" value="Genomic_DNA"/>
</dbReference>
<comment type="caution">
    <text evidence="2">The sequence shown here is derived from an EMBL/GenBank/DDBJ whole genome shotgun (WGS) entry which is preliminary data.</text>
</comment>
<name>A0ABW0HCU6_9HYPH</name>
<organism evidence="2 3">
    <name type="scientific">Bosea vestrisii</name>
    <dbReference type="NCBI Taxonomy" id="151416"/>
    <lineage>
        <taxon>Bacteria</taxon>
        <taxon>Pseudomonadati</taxon>
        <taxon>Pseudomonadota</taxon>
        <taxon>Alphaproteobacteria</taxon>
        <taxon>Hyphomicrobiales</taxon>
        <taxon>Boseaceae</taxon>
        <taxon>Bosea</taxon>
    </lineage>
</organism>
<accession>A0ABW0HCU6</accession>
<feature type="region of interest" description="Disordered" evidence="1">
    <location>
        <begin position="67"/>
        <end position="103"/>
    </location>
</feature>
<dbReference type="RefSeq" id="WP_377009397.1">
    <property type="nucleotide sequence ID" value="NZ_JBHSLV010000028.1"/>
</dbReference>